<accession>A0A0B2RE81</accession>
<feature type="region of interest" description="Disordered" evidence="1">
    <location>
        <begin position="50"/>
        <end position="72"/>
    </location>
</feature>
<organism evidence="2">
    <name type="scientific">Glycine soja</name>
    <name type="common">Wild soybean</name>
    <dbReference type="NCBI Taxonomy" id="3848"/>
    <lineage>
        <taxon>Eukaryota</taxon>
        <taxon>Viridiplantae</taxon>
        <taxon>Streptophyta</taxon>
        <taxon>Embryophyta</taxon>
        <taxon>Tracheophyta</taxon>
        <taxon>Spermatophyta</taxon>
        <taxon>Magnoliopsida</taxon>
        <taxon>eudicotyledons</taxon>
        <taxon>Gunneridae</taxon>
        <taxon>Pentapetalae</taxon>
        <taxon>rosids</taxon>
        <taxon>fabids</taxon>
        <taxon>Fabales</taxon>
        <taxon>Fabaceae</taxon>
        <taxon>Papilionoideae</taxon>
        <taxon>50 kb inversion clade</taxon>
        <taxon>NPAAA clade</taxon>
        <taxon>indigoferoid/millettioid clade</taxon>
        <taxon>Phaseoleae</taxon>
        <taxon>Glycine</taxon>
        <taxon>Glycine subgen. Soja</taxon>
    </lineage>
</organism>
<proteinExistence type="predicted"/>
<evidence type="ECO:0000256" key="1">
    <source>
        <dbReference type="SAM" id="MobiDB-lite"/>
    </source>
</evidence>
<sequence length="84" mass="9631">MDLSNRSSLSILTIPNAYLTVDNHLSLAALADIFRSLPLPPLVPFLVQPSQPPPFQQTHHHASSNHRSRHQQLWLRESHRRLLI</sequence>
<reference evidence="2" key="1">
    <citation type="submission" date="2014-07" db="EMBL/GenBank/DDBJ databases">
        <title>Identification of a novel salt tolerance gene in wild soybean by whole-genome sequencing.</title>
        <authorList>
            <person name="Lam H.-M."/>
            <person name="Qi X."/>
            <person name="Li M.-W."/>
            <person name="Liu X."/>
            <person name="Xie M."/>
            <person name="Ni M."/>
            <person name="Xu X."/>
        </authorList>
    </citation>
    <scope>NUCLEOTIDE SEQUENCE [LARGE SCALE GENOMIC DNA]</scope>
    <source>
        <tissue evidence="2">Root</tissue>
    </source>
</reference>
<dbReference type="EMBL" id="KN649956">
    <property type="protein sequence ID" value="KHN32781.1"/>
    <property type="molecule type" value="Genomic_DNA"/>
</dbReference>
<protein>
    <submittedName>
        <fullName evidence="2">Uncharacterized protein</fullName>
    </submittedName>
</protein>
<gene>
    <name evidence="2" type="ORF">glysoja_024140</name>
</gene>
<dbReference type="Proteomes" id="UP000053555">
    <property type="component" value="Unassembled WGS sequence"/>
</dbReference>
<name>A0A0B2RE81_GLYSO</name>
<evidence type="ECO:0000313" key="2">
    <source>
        <dbReference type="EMBL" id="KHN32781.1"/>
    </source>
</evidence>
<feature type="compositionally biased region" description="Basic residues" evidence="1">
    <location>
        <begin position="58"/>
        <end position="70"/>
    </location>
</feature>
<dbReference type="AlphaFoldDB" id="A0A0B2RE81"/>